<dbReference type="InterPro" id="IPR020094">
    <property type="entry name" value="TruA/RsuA/RluB/E/F_N"/>
</dbReference>
<evidence type="ECO:0000256" key="3">
    <source>
        <dbReference type="ARBA" id="ARBA00023235"/>
    </source>
</evidence>
<accession>A0A2Y9BDB6</accession>
<evidence type="ECO:0000256" key="6">
    <source>
        <dbReference type="PIRSR" id="PIRSR001430-2"/>
    </source>
</evidence>
<dbReference type="CDD" id="cd02570">
    <property type="entry name" value="PseudoU_synth_EcTruA"/>
    <property type="match status" value="1"/>
</dbReference>
<keyword evidence="10" id="KW-1185">Reference proteome</keyword>
<feature type="active site" description="Nucleophile" evidence="4 5">
    <location>
        <position position="53"/>
    </location>
</feature>
<dbReference type="Pfam" id="PF01416">
    <property type="entry name" value="PseudoU_synth_1"/>
    <property type="match status" value="2"/>
</dbReference>
<feature type="binding site" evidence="4 6">
    <location>
        <position position="111"/>
    </location>
    <ligand>
        <name>substrate</name>
    </ligand>
</feature>
<dbReference type="InterPro" id="IPR020103">
    <property type="entry name" value="PsdUridine_synth_cat_dom_sf"/>
</dbReference>
<dbReference type="Gene3D" id="3.30.70.660">
    <property type="entry name" value="Pseudouridine synthase I, catalytic domain, C-terminal subdomain"/>
    <property type="match status" value="1"/>
</dbReference>
<dbReference type="OrthoDB" id="9811823at2"/>
<dbReference type="PANTHER" id="PTHR11142">
    <property type="entry name" value="PSEUDOURIDYLATE SYNTHASE"/>
    <property type="match status" value="1"/>
</dbReference>
<protein>
    <recommendedName>
        <fullName evidence="4">tRNA pseudouridine synthase A</fullName>
        <ecNumber evidence="4">5.4.99.12</ecNumber>
    </recommendedName>
    <alternativeName>
        <fullName evidence="4">tRNA pseudouridine(38-40) synthase</fullName>
    </alternativeName>
    <alternativeName>
        <fullName evidence="4">tRNA pseudouridylate synthase I</fullName>
    </alternativeName>
    <alternativeName>
        <fullName evidence="4">tRNA-uridine isomerase I</fullName>
    </alternativeName>
</protein>
<dbReference type="RefSeq" id="WP_109730876.1">
    <property type="nucleotide sequence ID" value="NZ_BAAACK010000018.1"/>
</dbReference>
<dbReference type="EMBL" id="QGDL01000005">
    <property type="protein sequence ID" value="PWJ29726.1"/>
    <property type="molecule type" value="Genomic_DNA"/>
</dbReference>
<comment type="subunit">
    <text evidence="4">Homodimer.</text>
</comment>
<dbReference type="GO" id="GO:0003723">
    <property type="term" value="F:RNA binding"/>
    <property type="evidence" value="ECO:0007669"/>
    <property type="project" value="InterPro"/>
</dbReference>
<comment type="catalytic activity">
    <reaction evidence="4 7">
        <text>uridine(38/39/40) in tRNA = pseudouridine(38/39/40) in tRNA</text>
        <dbReference type="Rhea" id="RHEA:22376"/>
        <dbReference type="Rhea" id="RHEA-COMP:10085"/>
        <dbReference type="Rhea" id="RHEA-COMP:10087"/>
        <dbReference type="ChEBI" id="CHEBI:65314"/>
        <dbReference type="ChEBI" id="CHEBI:65315"/>
        <dbReference type="EC" id="5.4.99.12"/>
    </reaction>
</comment>
<dbReference type="InterPro" id="IPR001406">
    <property type="entry name" value="PsdUridine_synth_TruA"/>
</dbReference>
<sequence length="245" mass="27913">MRTYKMTIIYDGTRYQGWQRQKNTDQTIQGILEASIGKIAGYPVEVNGSGRTDGGVHAKGQTASITLSGRVDETTFREELNKILPEDIRVKEMLLVKNGFHARQNAKGKRYEYFIDTREKPDVFARKYCCHYPYGLNIAAMEEAAGYLIGKHDFSGFTDKKDEKSTIRTIYDIIIEKQDSRIRIEYYGTGFLYHMVRILTGTLLEVGTGEKKPDEAISILEAGKREYAGFLAPARGLFLKEVYYT</sequence>
<comment type="caution">
    <text evidence="4">Lacks conserved residue(s) required for the propagation of feature annotation.</text>
</comment>
<feature type="domain" description="Pseudouridine synthase I TruA alpha/beta" evidence="8">
    <location>
        <begin position="144"/>
        <end position="244"/>
    </location>
</feature>
<dbReference type="SUPFAM" id="SSF55120">
    <property type="entry name" value="Pseudouridine synthase"/>
    <property type="match status" value="1"/>
</dbReference>
<keyword evidence="3 4" id="KW-0413">Isomerase</keyword>
<keyword evidence="2 4" id="KW-0819">tRNA processing</keyword>
<evidence type="ECO:0000256" key="7">
    <source>
        <dbReference type="RuleBase" id="RU003792"/>
    </source>
</evidence>
<dbReference type="GO" id="GO:0031119">
    <property type="term" value="P:tRNA pseudouridine synthesis"/>
    <property type="evidence" value="ECO:0007669"/>
    <property type="project" value="UniProtKB-UniRule"/>
</dbReference>
<name>A0A2Y9BDB6_9FIRM</name>
<comment type="caution">
    <text evidence="9">The sequence shown here is derived from an EMBL/GenBank/DDBJ whole genome shotgun (WGS) entry which is preliminary data.</text>
</comment>
<dbReference type="FunFam" id="3.30.70.580:FF:000001">
    <property type="entry name" value="tRNA pseudouridine synthase A"/>
    <property type="match status" value="1"/>
</dbReference>
<comment type="function">
    <text evidence="4">Formation of pseudouridine at positions 38, 39 and 40 in the anticodon stem and loop of transfer RNAs.</text>
</comment>
<dbReference type="InterPro" id="IPR020097">
    <property type="entry name" value="PsdUridine_synth_TruA_a/b_dom"/>
</dbReference>
<dbReference type="PIRSF" id="PIRSF001430">
    <property type="entry name" value="tRNA_psdUrid_synth"/>
    <property type="match status" value="1"/>
</dbReference>
<evidence type="ECO:0000256" key="4">
    <source>
        <dbReference type="HAMAP-Rule" id="MF_00171"/>
    </source>
</evidence>
<dbReference type="NCBIfam" id="TIGR00071">
    <property type="entry name" value="hisT_truA"/>
    <property type="match status" value="1"/>
</dbReference>
<reference evidence="9 10" key="1">
    <citation type="submission" date="2018-05" db="EMBL/GenBank/DDBJ databases">
        <title>The Hungate 1000. A catalogue of reference genomes from the rumen microbiome.</title>
        <authorList>
            <person name="Kelly W."/>
        </authorList>
    </citation>
    <scope>NUCLEOTIDE SEQUENCE [LARGE SCALE GENOMIC DNA]</scope>
    <source>
        <strain evidence="9 10">NLAE-zl-C242</strain>
    </source>
</reference>
<feature type="domain" description="Pseudouridine synthase I TruA alpha/beta" evidence="8">
    <location>
        <begin position="9"/>
        <end position="93"/>
    </location>
</feature>
<evidence type="ECO:0000256" key="5">
    <source>
        <dbReference type="PIRSR" id="PIRSR001430-1"/>
    </source>
</evidence>
<dbReference type="InterPro" id="IPR020095">
    <property type="entry name" value="PsdUridine_synth_TruA_C"/>
</dbReference>
<evidence type="ECO:0000259" key="8">
    <source>
        <dbReference type="Pfam" id="PF01416"/>
    </source>
</evidence>
<dbReference type="Gene3D" id="3.30.70.580">
    <property type="entry name" value="Pseudouridine synthase I, catalytic domain, N-terminal subdomain"/>
    <property type="match status" value="1"/>
</dbReference>
<dbReference type="EC" id="5.4.99.12" evidence="4"/>
<dbReference type="PANTHER" id="PTHR11142:SF0">
    <property type="entry name" value="TRNA PSEUDOURIDINE SYNTHASE-LIKE 1"/>
    <property type="match status" value="1"/>
</dbReference>
<evidence type="ECO:0000313" key="9">
    <source>
        <dbReference type="EMBL" id="PWJ29726.1"/>
    </source>
</evidence>
<comment type="similarity">
    <text evidence="1 4 7">Belongs to the tRNA pseudouridine synthase TruA family.</text>
</comment>
<evidence type="ECO:0000313" key="10">
    <source>
        <dbReference type="Proteomes" id="UP000245845"/>
    </source>
</evidence>
<evidence type="ECO:0000256" key="1">
    <source>
        <dbReference type="ARBA" id="ARBA00009375"/>
    </source>
</evidence>
<dbReference type="HAMAP" id="MF_00171">
    <property type="entry name" value="TruA"/>
    <property type="match status" value="1"/>
</dbReference>
<organism evidence="9 10">
    <name type="scientific">Faecalicatena orotica</name>
    <dbReference type="NCBI Taxonomy" id="1544"/>
    <lineage>
        <taxon>Bacteria</taxon>
        <taxon>Bacillati</taxon>
        <taxon>Bacillota</taxon>
        <taxon>Clostridia</taxon>
        <taxon>Lachnospirales</taxon>
        <taxon>Lachnospiraceae</taxon>
        <taxon>Faecalicatena</taxon>
    </lineage>
</organism>
<evidence type="ECO:0000256" key="2">
    <source>
        <dbReference type="ARBA" id="ARBA00022694"/>
    </source>
</evidence>
<proteinExistence type="inferred from homology"/>
<dbReference type="AlphaFoldDB" id="A0A2Y9BDB6"/>
<dbReference type="Proteomes" id="UP000245845">
    <property type="component" value="Unassembled WGS sequence"/>
</dbReference>
<dbReference type="GO" id="GO:0160147">
    <property type="term" value="F:tRNA pseudouridine(38-40) synthase activity"/>
    <property type="evidence" value="ECO:0007669"/>
    <property type="project" value="UniProtKB-EC"/>
</dbReference>
<gene>
    <name evidence="4" type="primary">truA</name>
    <name evidence="9" type="ORF">A8806_10526</name>
</gene>